<evidence type="ECO:0008006" key="3">
    <source>
        <dbReference type="Google" id="ProtNLM"/>
    </source>
</evidence>
<accession>A0A4V6TTQ0</accession>
<dbReference type="EMBL" id="SELW01000636">
    <property type="protein sequence ID" value="TID17259.1"/>
    <property type="molecule type" value="Genomic_DNA"/>
</dbReference>
<dbReference type="Proteomes" id="UP000307173">
    <property type="component" value="Unassembled WGS sequence"/>
</dbReference>
<name>A0A4V6TTQ0_9ASCO</name>
<comment type="caution">
    <text evidence="1">The sequence shown here is derived from an EMBL/GenBank/DDBJ whole genome shotgun (WGS) entry which is preliminary data.</text>
</comment>
<dbReference type="PANTHER" id="PTHR10983:SF70">
    <property type="entry name" value="PROTEIN MUM3"/>
    <property type="match status" value="1"/>
</dbReference>
<dbReference type="PANTHER" id="PTHR10983">
    <property type="entry name" value="1-ACYLGLYCEROL-3-PHOSPHATE ACYLTRANSFERASE-RELATED"/>
    <property type="match status" value="1"/>
</dbReference>
<evidence type="ECO:0000313" key="2">
    <source>
        <dbReference type="Proteomes" id="UP000307173"/>
    </source>
</evidence>
<dbReference type="AlphaFoldDB" id="A0A4V6TTQ0"/>
<reference evidence="1 2" key="1">
    <citation type="journal article" date="2019" name="Front. Genet.">
        <title>Whole-Genome Sequencing of the Opportunistic Yeast Pathogen Candida inconspicua Uncovers Its Hybrid Origin.</title>
        <authorList>
            <person name="Mixao V."/>
            <person name="Hansen A.P."/>
            <person name="Saus E."/>
            <person name="Boekhout T."/>
            <person name="Lass-Florl C."/>
            <person name="Gabaldon T."/>
        </authorList>
    </citation>
    <scope>NUCLEOTIDE SEQUENCE [LARGE SCALE GENOMIC DNA]</scope>
    <source>
        <strain evidence="1 2">CBS 180</strain>
    </source>
</reference>
<keyword evidence="2" id="KW-1185">Reference proteome</keyword>
<dbReference type="STRING" id="52247.A0A4V6TTQ0"/>
<gene>
    <name evidence="1" type="ORF">CANINC_004023</name>
</gene>
<evidence type="ECO:0000313" key="1">
    <source>
        <dbReference type="EMBL" id="TID17259.1"/>
    </source>
</evidence>
<proteinExistence type="predicted"/>
<dbReference type="OrthoDB" id="189226at2759"/>
<protein>
    <recommendedName>
        <fullName evidence="3">Phospholipid/glycerol acyltransferase domain-containing protein</fullName>
    </recommendedName>
</protein>
<organism evidence="1 2">
    <name type="scientific">Pichia inconspicua</name>
    <dbReference type="NCBI Taxonomy" id="52247"/>
    <lineage>
        <taxon>Eukaryota</taxon>
        <taxon>Fungi</taxon>
        <taxon>Dikarya</taxon>
        <taxon>Ascomycota</taxon>
        <taxon>Saccharomycotina</taxon>
        <taxon>Pichiomycetes</taxon>
        <taxon>Pichiales</taxon>
        <taxon>Pichiaceae</taxon>
        <taxon>Pichia</taxon>
    </lineage>
</organism>
<dbReference type="GO" id="GO:0005783">
    <property type="term" value="C:endoplasmic reticulum"/>
    <property type="evidence" value="ECO:0007669"/>
    <property type="project" value="TreeGrafter"/>
</dbReference>
<sequence>MHLFLVNIVGDRIENENAVIISNHKSIVDHVIVPLLTRKTLTQTEEQLLDSDSEDDEKKIIKKDVKTGRKIRFKILQNEEAVFAKDLSTILIPKVTFFTWYKLWSIPSIDYFKHISQADENWEMDGETLVSTFHNFLDIPSLNLTQWVVTFPEVNMFTEKDLRMQNILGEKHYLPPFEHVLYPRFGNFANVIGGLYKTKYTRLYDLTLIYYNRDKRTGKIIDFKPPSLLSILGVRDPNIETVILVHIAGKFFSHVPLKRNKLEKYLESRWMKKDRLIAKLEKRILKENSKLVDV</sequence>
<dbReference type="GO" id="GO:0016746">
    <property type="term" value="F:acyltransferase activity"/>
    <property type="evidence" value="ECO:0007669"/>
    <property type="project" value="TreeGrafter"/>
</dbReference>
<dbReference type="GO" id="GO:0036149">
    <property type="term" value="P:phosphatidylinositol acyl-chain remodeling"/>
    <property type="evidence" value="ECO:0007669"/>
    <property type="project" value="TreeGrafter"/>
</dbReference>